<feature type="domain" description="RDD" evidence="7">
    <location>
        <begin position="21"/>
        <end position="187"/>
    </location>
</feature>
<dbReference type="AlphaFoldDB" id="A0A9D1XN57"/>
<dbReference type="GO" id="GO:0005886">
    <property type="term" value="C:plasma membrane"/>
    <property type="evidence" value="ECO:0007669"/>
    <property type="project" value="UniProtKB-SubCell"/>
</dbReference>
<evidence type="ECO:0000256" key="5">
    <source>
        <dbReference type="ARBA" id="ARBA00023136"/>
    </source>
</evidence>
<dbReference type="InterPro" id="IPR010432">
    <property type="entry name" value="RDD"/>
</dbReference>
<evidence type="ECO:0000313" key="8">
    <source>
        <dbReference type="EMBL" id="HIX81020.1"/>
    </source>
</evidence>
<dbReference type="Proteomes" id="UP000886724">
    <property type="component" value="Unassembled WGS sequence"/>
</dbReference>
<dbReference type="PANTHER" id="PTHR36115">
    <property type="entry name" value="PROLINE-RICH ANTIGEN HOMOLOG-RELATED"/>
    <property type="match status" value="1"/>
</dbReference>
<evidence type="ECO:0000259" key="7">
    <source>
        <dbReference type="Pfam" id="PF06271"/>
    </source>
</evidence>
<reference evidence="8" key="1">
    <citation type="journal article" date="2021" name="PeerJ">
        <title>Extensive microbial diversity within the chicken gut microbiome revealed by metagenomics and culture.</title>
        <authorList>
            <person name="Gilroy R."/>
            <person name="Ravi A."/>
            <person name="Getino M."/>
            <person name="Pursley I."/>
            <person name="Horton D.L."/>
            <person name="Alikhan N.F."/>
            <person name="Baker D."/>
            <person name="Gharbi K."/>
            <person name="Hall N."/>
            <person name="Watson M."/>
            <person name="Adriaenssens E.M."/>
            <person name="Foster-Nyarko E."/>
            <person name="Jarju S."/>
            <person name="Secka A."/>
            <person name="Antonio M."/>
            <person name="Oren A."/>
            <person name="Chaudhuri R.R."/>
            <person name="La Ragione R."/>
            <person name="Hildebrand F."/>
            <person name="Pallen M.J."/>
        </authorList>
    </citation>
    <scope>NUCLEOTIDE SEQUENCE</scope>
    <source>
        <strain evidence="8">ChiGjej1B1-14440</strain>
    </source>
</reference>
<feature type="transmembrane region" description="Helical" evidence="6">
    <location>
        <begin position="27"/>
        <end position="47"/>
    </location>
</feature>
<comment type="caution">
    <text evidence="8">The sequence shown here is derived from an EMBL/GenBank/DDBJ whole genome shotgun (WGS) entry which is preliminary data.</text>
</comment>
<evidence type="ECO:0000256" key="1">
    <source>
        <dbReference type="ARBA" id="ARBA00004651"/>
    </source>
</evidence>
<evidence type="ECO:0000313" key="9">
    <source>
        <dbReference type="Proteomes" id="UP000886724"/>
    </source>
</evidence>
<dbReference type="PANTHER" id="PTHR36115:SF6">
    <property type="entry name" value="PROLINE-RICH ANTIGEN HOMOLOG"/>
    <property type="match status" value="1"/>
</dbReference>
<feature type="transmembrane region" description="Helical" evidence="6">
    <location>
        <begin position="153"/>
        <end position="174"/>
    </location>
</feature>
<proteinExistence type="predicted"/>
<evidence type="ECO:0000256" key="2">
    <source>
        <dbReference type="ARBA" id="ARBA00022475"/>
    </source>
</evidence>
<dbReference type="InterPro" id="IPR051791">
    <property type="entry name" value="Pra-immunoreactive"/>
</dbReference>
<name>A0A9D1XN57_9FIRM</name>
<evidence type="ECO:0000256" key="6">
    <source>
        <dbReference type="SAM" id="Phobius"/>
    </source>
</evidence>
<evidence type="ECO:0000256" key="4">
    <source>
        <dbReference type="ARBA" id="ARBA00022989"/>
    </source>
</evidence>
<protein>
    <submittedName>
        <fullName evidence="8">RDD family protein</fullName>
    </submittedName>
</protein>
<dbReference type="EMBL" id="DXET01000082">
    <property type="protein sequence ID" value="HIX81020.1"/>
    <property type="molecule type" value="Genomic_DNA"/>
</dbReference>
<keyword evidence="3 6" id="KW-0812">Transmembrane</keyword>
<gene>
    <name evidence="8" type="ORF">H9980_03475</name>
</gene>
<dbReference type="Pfam" id="PF06271">
    <property type="entry name" value="RDD"/>
    <property type="match status" value="1"/>
</dbReference>
<keyword evidence="4 6" id="KW-1133">Transmembrane helix</keyword>
<reference evidence="8" key="2">
    <citation type="submission" date="2021-04" db="EMBL/GenBank/DDBJ databases">
        <authorList>
            <person name="Gilroy R."/>
        </authorList>
    </citation>
    <scope>NUCLEOTIDE SEQUENCE</scope>
    <source>
        <strain evidence="8">ChiGjej1B1-14440</strain>
    </source>
</reference>
<feature type="transmembrane region" description="Helical" evidence="6">
    <location>
        <begin position="67"/>
        <end position="91"/>
    </location>
</feature>
<keyword evidence="5 6" id="KW-0472">Membrane</keyword>
<comment type="subcellular location">
    <subcellularLocation>
        <location evidence="1">Cell membrane</location>
        <topology evidence="1">Multi-pass membrane protein</topology>
    </subcellularLocation>
</comment>
<evidence type="ECO:0000256" key="3">
    <source>
        <dbReference type="ARBA" id="ARBA00022692"/>
    </source>
</evidence>
<organism evidence="8 9">
    <name type="scientific">Candidatus Erysipelatoclostridium merdavium</name>
    <dbReference type="NCBI Taxonomy" id="2838566"/>
    <lineage>
        <taxon>Bacteria</taxon>
        <taxon>Bacillati</taxon>
        <taxon>Bacillota</taxon>
        <taxon>Erysipelotrichia</taxon>
        <taxon>Erysipelotrichales</taxon>
        <taxon>Erysipelotrichales incertae sedis</taxon>
    </lineage>
</organism>
<keyword evidence="2" id="KW-1003">Cell membrane</keyword>
<sequence>MATKVERKKRNKKKKYNYIDASMTKRFISYIIDWYVGALCTAIPIAITSQKLTNTMLNQNIVEFEQPYGIISGVIAVLFAIFYFVIVPTYIYPGQTVGKRICKIKIVKNNNEPVTIKNMLLRQLLGIIVIEGVLVTASAIWHEVITIITQINFVTPLMYAGFVVTAVSILLYLFKGEHRALHDYIGNTKVVSCN</sequence>
<accession>A0A9D1XN57</accession>
<feature type="transmembrane region" description="Helical" evidence="6">
    <location>
        <begin position="124"/>
        <end position="141"/>
    </location>
</feature>